<evidence type="ECO:0000313" key="9">
    <source>
        <dbReference type="EMBL" id="OOV88131.1"/>
    </source>
</evidence>
<keyword evidence="10" id="KW-1185">Reference proteome</keyword>
<dbReference type="InterPro" id="IPR025857">
    <property type="entry name" value="MacB_PCD"/>
</dbReference>
<keyword evidence="4 6" id="KW-1133">Transmembrane helix</keyword>
<gene>
    <name evidence="9" type="ORF">BTA35_0200830</name>
</gene>
<dbReference type="Pfam" id="PF02687">
    <property type="entry name" value="FtsX"/>
    <property type="match status" value="1"/>
</dbReference>
<comment type="caution">
    <text evidence="9">The sequence shown here is derived from an EMBL/GenBank/DDBJ whole genome shotgun (WGS) entry which is preliminary data.</text>
</comment>
<dbReference type="AlphaFoldDB" id="A0A1T1HE40"/>
<evidence type="ECO:0000256" key="1">
    <source>
        <dbReference type="ARBA" id="ARBA00004651"/>
    </source>
</evidence>
<evidence type="ECO:0000256" key="4">
    <source>
        <dbReference type="ARBA" id="ARBA00022989"/>
    </source>
</evidence>
<reference evidence="9" key="1">
    <citation type="submission" date="2017-02" db="EMBL/GenBank/DDBJ databases">
        <title>Draft Genome Sequence of the Salt Water Bacterium Oceanospirillum linum ATCC 11336.</title>
        <authorList>
            <person name="Trachtenberg A.M."/>
            <person name="Carney J.G."/>
            <person name="Linnane J.D."/>
            <person name="Rheaume B.A."/>
            <person name="Pitts N.L."/>
            <person name="Mykles D.L."/>
            <person name="Maclea K.S."/>
        </authorList>
    </citation>
    <scope>NUCLEOTIDE SEQUENCE [LARGE SCALE GENOMIC DNA]</scope>
    <source>
        <strain evidence="9">ATCC 11336</strain>
    </source>
</reference>
<evidence type="ECO:0000259" key="7">
    <source>
        <dbReference type="Pfam" id="PF02687"/>
    </source>
</evidence>
<keyword evidence="3 6" id="KW-0812">Transmembrane</keyword>
<dbReference type="Proteomes" id="UP000190064">
    <property type="component" value="Unassembled WGS sequence"/>
</dbReference>
<evidence type="ECO:0000256" key="5">
    <source>
        <dbReference type="ARBA" id="ARBA00023136"/>
    </source>
</evidence>
<feature type="transmembrane region" description="Helical" evidence="6">
    <location>
        <begin position="351"/>
        <end position="384"/>
    </location>
</feature>
<feature type="transmembrane region" description="Helical" evidence="6">
    <location>
        <begin position="390"/>
        <end position="418"/>
    </location>
</feature>
<accession>A0A1T1HE40</accession>
<dbReference type="InterPro" id="IPR003838">
    <property type="entry name" value="ABC3_permease_C"/>
</dbReference>
<dbReference type="STRING" id="966.BTA35_0200830"/>
<keyword evidence="5 6" id="KW-0472">Membrane</keyword>
<feature type="transmembrane region" description="Helical" evidence="6">
    <location>
        <begin position="306"/>
        <end position="330"/>
    </location>
</feature>
<feature type="transmembrane region" description="Helical" evidence="6">
    <location>
        <begin position="21"/>
        <end position="40"/>
    </location>
</feature>
<evidence type="ECO:0000256" key="2">
    <source>
        <dbReference type="ARBA" id="ARBA00022475"/>
    </source>
</evidence>
<feature type="domain" description="ABC3 transporter permease C-terminal" evidence="7">
    <location>
        <begin position="309"/>
        <end position="427"/>
    </location>
</feature>
<dbReference type="RefSeq" id="WP_077242541.1">
    <property type="nucleotide sequence ID" value="NZ_FXTS01000001.1"/>
</dbReference>
<dbReference type="PANTHER" id="PTHR43738">
    <property type="entry name" value="ABC TRANSPORTER, MEMBRANE PROTEIN"/>
    <property type="match status" value="1"/>
</dbReference>
<dbReference type="EMBL" id="MTSD02000001">
    <property type="protein sequence ID" value="OOV88131.1"/>
    <property type="molecule type" value="Genomic_DNA"/>
</dbReference>
<dbReference type="GO" id="GO:0005886">
    <property type="term" value="C:plasma membrane"/>
    <property type="evidence" value="ECO:0007669"/>
    <property type="project" value="UniProtKB-SubCell"/>
</dbReference>
<protein>
    <submittedName>
        <fullName evidence="9">Peptide ABC transporter permease</fullName>
    </submittedName>
</protein>
<organism evidence="9 10">
    <name type="scientific">Oceanospirillum linum</name>
    <dbReference type="NCBI Taxonomy" id="966"/>
    <lineage>
        <taxon>Bacteria</taxon>
        <taxon>Pseudomonadati</taxon>
        <taxon>Pseudomonadota</taxon>
        <taxon>Gammaproteobacteria</taxon>
        <taxon>Oceanospirillales</taxon>
        <taxon>Oceanospirillaceae</taxon>
        <taxon>Oceanospirillum</taxon>
    </lineage>
</organism>
<dbReference type="InterPro" id="IPR051125">
    <property type="entry name" value="ABC-4/HrtB_transporter"/>
</dbReference>
<proteinExistence type="predicted"/>
<feature type="domain" description="MacB-like periplasmic core" evidence="8">
    <location>
        <begin position="24"/>
        <end position="213"/>
    </location>
</feature>
<comment type="subcellular location">
    <subcellularLocation>
        <location evidence="1">Cell membrane</location>
        <topology evidence="1">Multi-pass membrane protein</topology>
    </subcellularLocation>
</comment>
<dbReference type="PANTHER" id="PTHR43738:SF2">
    <property type="entry name" value="ABC TRANSPORTER PERMEASE"/>
    <property type="match status" value="1"/>
</dbReference>
<name>A0A1T1HE40_OCELI</name>
<evidence type="ECO:0000256" key="3">
    <source>
        <dbReference type="ARBA" id="ARBA00022692"/>
    </source>
</evidence>
<keyword evidence="2" id="KW-1003">Cell membrane</keyword>
<sequence>MSLNLKTLVRLSARSLLNRRLTVFLSVLTIAFSVALLLTVERVRTEARTSFNQTISGTDLIVGAPSGDLQLLLYSVFQLGNASANMSWEAAQEIAAMPEVAWTLPLALGDSHKGFRVMGTDATYFDHYKYGRKQPLEFASGKRFNQLYQAVIGAEVAQKLGYKVGDRMIIAHGMGKHSFKEHDDKPFTLVGILERTGTPVDRSVLASLESIEAIHVGWGKPALGDIRTRFAEKQGKNTSLDRAQLQPKAITALLVGVKKKTQLFKVQRRINEGGQGLKVIGEPLQAVMPAVALQQLWKLVGVAENALLVVAGFVVISGLVGLMSVILTGLNERRREIAILRAIGARPMQVLLLLVAEAFILTLLGLLIGAGVFYLLLLIAAPAIYDIWGIWLPVSGFSLTELKLLCVIAVAGLLVGLWPGLRAYRISLAEGLSVRL</sequence>
<evidence type="ECO:0000256" key="6">
    <source>
        <dbReference type="SAM" id="Phobius"/>
    </source>
</evidence>
<dbReference type="Pfam" id="PF12704">
    <property type="entry name" value="MacB_PCD"/>
    <property type="match status" value="1"/>
</dbReference>
<evidence type="ECO:0000313" key="10">
    <source>
        <dbReference type="Proteomes" id="UP000190064"/>
    </source>
</evidence>
<evidence type="ECO:0000259" key="8">
    <source>
        <dbReference type="Pfam" id="PF12704"/>
    </source>
</evidence>